<keyword evidence="1" id="KW-0472">Membrane</keyword>
<feature type="transmembrane region" description="Helical" evidence="1">
    <location>
        <begin position="42"/>
        <end position="63"/>
    </location>
</feature>
<dbReference type="EMBL" id="LT629745">
    <property type="protein sequence ID" value="SDS22072.1"/>
    <property type="molecule type" value="Genomic_DNA"/>
</dbReference>
<dbReference type="Proteomes" id="UP000198858">
    <property type="component" value="Chromosome I"/>
</dbReference>
<feature type="transmembrane region" description="Helical" evidence="1">
    <location>
        <begin position="175"/>
        <end position="193"/>
    </location>
</feature>
<accession>A0A1H1QF08</accession>
<feature type="transmembrane region" description="Helical" evidence="1">
    <location>
        <begin position="12"/>
        <end position="30"/>
    </location>
</feature>
<organism evidence="2 3">
    <name type="scientific">Christiangramia echinicola</name>
    <dbReference type="NCBI Taxonomy" id="279359"/>
    <lineage>
        <taxon>Bacteria</taxon>
        <taxon>Pseudomonadati</taxon>
        <taxon>Bacteroidota</taxon>
        <taxon>Flavobacteriia</taxon>
        <taxon>Flavobacteriales</taxon>
        <taxon>Flavobacteriaceae</taxon>
        <taxon>Christiangramia</taxon>
    </lineage>
</organism>
<dbReference type="STRING" id="1250231.SAMN04488552_2490"/>
<reference evidence="2 3" key="1">
    <citation type="submission" date="2016-10" db="EMBL/GenBank/DDBJ databases">
        <authorList>
            <person name="Varghese N."/>
            <person name="Submissions S."/>
        </authorList>
    </citation>
    <scope>NUCLEOTIDE SEQUENCE [LARGE SCALE GENOMIC DNA]</scope>
    <source>
        <strain evidence="2 3">Mar_2010_102</strain>
    </source>
</reference>
<sequence length="248" mass="29566">MKLIEFLLETKLYIGTIFEIIAALFGLWFLRKSESTALEIKLFVYYLVLIVFLEIYAYLPIWAYLEEYEILTFYKDSPFRRNVWWANILKIITTLCVSWIYIKALRNHELRRNLIYILLVYPVLSIISFFTIGEFFNAYDPYVNIIGTFIILISVGSFYVEILRSDRILTFYGDIRFYISLGMILWSLCMVPLDIYSSFFSLKNPLYIELHTLIHRYASIFLYSLFSLGFYMDYRMNRNGKGQSVKNS</sequence>
<dbReference type="RefSeq" id="WP_089663023.1">
    <property type="nucleotide sequence ID" value="NZ_LT629745.1"/>
</dbReference>
<keyword evidence="3" id="KW-1185">Reference proteome</keyword>
<feature type="transmembrane region" description="Helical" evidence="1">
    <location>
        <begin position="83"/>
        <end position="102"/>
    </location>
</feature>
<feature type="transmembrane region" description="Helical" evidence="1">
    <location>
        <begin position="114"/>
        <end position="136"/>
    </location>
</feature>
<protein>
    <submittedName>
        <fullName evidence="2">Uncharacterized protein</fullName>
    </submittedName>
</protein>
<gene>
    <name evidence="2" type="ORF">SAMN04488552_2490</name>
</gene>
<name>A0A1H1QF08_9FLAO</name>
<evidence type="ECO:0000313" key="2">
    <source>
        <dbReference type="EMBL" id="SDS22072.1"/>
    </source>
</evidence>
<feature type="transmembrane region" description="Helical" evidence="1">
    <location>
        <begin position="142"/>
        <end position="163"/>
    </location>
</feature>
<proteinExistence type="predicted"/>
<feature type="transmembrane region" description="Helical" evidence="1">
    <location>
        <begin position="213"/>
        <end position="231"/>
    </location>
</feature>
<dbReference type="AlphaFoldDB" id="A0A1H1QF08"/>
<keyword evidence="1" id="KW-0812">Transmembrane</keyword>
<evidence type="ECO:0000313" key="3">
    <source>
        <dbReference type="Proteomes" id="UP000198858"/>
    </source>
</evidence>
<keyword evidence="1" id="KW-1133">Transmembrane helix</keyword>
<evidence type="ECO:0000256" key="1">
    <source>
        <dbReference type="SAM" id="Phobius"/>
    </source>
</evidence>